<dbReference type="VEuPathDB" id="VectorBase:LDEU009687"/>
<gene>
    <name evidence="7" type="ORF">B4U80_00674</name>
</gene>
<protein>
    <recommendedName>
        <fullName evidence="5">Queuine tRNA-ribosyltransferase accessory subunit 2</fullName>
    </recommendedName>
    <alternativeName>
        <fullName evidence="5">Queuine tRNA-ribosyltransferase domain-containing protein 1</fullName>
    </alternativeName>
</protein>
<evidence type="ECO:0000256" key="4">
    <source>
        <dbReference type="ARBA" id="ARBA00022833"/>
    </source>
</evidence>
<evidence type="ECO:0000256" key="5">
    <source>
        <dbReference type="HAMAP-Rule" id="MF_03043"/>
    </source>
</evidence>
<evidence type="ECO:0000259" key="6">
    <source>
        <dbReference type="Pfam" id="PF01702"/>
    </source>
</evidence>
<dbReference type="SUPFAM" id="SSF51713">
    <property type="entry name" value="tRNA-guanine transglycosylase"/>
    <property type="match status" value="1"/>
</dbReference>
<dbReference type="AlphaFoldDB" id="A0A443S4C3"/>
<name>A0A443S4C3_9ACAR</name>
<evidence type="ECO:0000256" key="2">
    <source>
        <dbReference type="ARBA" id="ARBA00022694"/>
    </source>
</evidence>
<evidence type="ECO:0000313" key="7">
    <source>
        <dbReference type="EMBL" id="RWS22353.1"/>
    </source>
</evidence>
<evidence type="ECO:0000256" key="1">
    <source>
        <dbReference type="ARBA" id="ARBA00022490"/>
    </source>
</evidence>
<dbReference type="GO" id="GO:0046872">
    <property type="term" value="F:metal ion binding"/>
    <property type="evidence" value="ECO:0007669"/>
    <property type="project" value="UniProtKB-KW"/>
</dbReference>
<keyword evidence="3 5" id="KW-0479">Metal-binding</keyword>
<keyword evidence="4 5" id="KW-0862">Zinc</keyword>
<dbReference type="InterPro" id="IPR050852">
    <property type="entry name" value="Queuine_tRNA-ribosyltrfase"/>
</dbReference>
<dbReference type="STRING" id="299467.A0A443S4C3"/>
<dbReference type="InterPro" id="IPR036511">
    <property type="entry name" value="TGT-like_sf"/>
</dbReference>
<dbReference type="GO" id="GO:0005737">
    <property type="term" value="C:cytoplasm"/>
    <property type="evidence" value="ECO:0007669"/>
    <property type="project" value="UniProtKB-SubCell"/>
</dbReference>
<keyword evidence="7" id="KW-0808">Transferase</keyword>
<dbReference type="EMBL" id="NCKV01009043">
    <property type="protein sequence ID" value="RWS22353.1"/>
    <property type="molecule type" value="Genomic_DNA"/>
</dbReference>
<dbReference type="OrthoDB" id="27601at2759"/>
<comment type="function">
    <text evidence="5">Non-catalytic subunit of the queuine tRNA-ribosyltransferase (TGT) that catalyzes the base-exchange of a guanine (G) residue with queuine (Q) at position 34 (anticodon wobble position) in tRNAs with GU(N) anticodons (tRNA-Asp, -Asn, -His and -Tyr), resulting in the hypermodified nucleoside queuosine (7-(((4,5-cis-dihydroxy-2-cyclopenten-1-yl)amino)methyl)-7-deazaguanosine).</text>
</comment>
<dbReference type="PANTHER" id="PTHR46064:SF1">
    <property type="entry name" value="QUEUINE TRNA-RIBOSYLTRANSFERASE ACCESSORY SUBUNIT 2"/>
    <property type="match status" value="1"/>
</dbReference>
<keyword evidence="2 5" id="KW-0819">tRNA processing</keyword>
<proteinExistence type="inferred from homology"/>
<dbReference type="HAMAP" id="MF_03043">
    <property type="entry name" value="QTRT2"/>
    <property type="match status" value="1"/>
</dbReference>
<feature type="binding site" evidence="5">
    <location>
        <position position="305"/>
    </location>
    <ligand>
        <name>Zn(2+)</name>
        <dbReference type="ChEBI" id="CHEBI:29105"/>
    </ligand>
</feature>
<feature type="binding site" evidence="5">
    <location>
        <position position="332"/>
    </location>
    <ligand>
        <name>Zn(2+)</name>
        <dbReference type="ChEBI" id="CHEBI:29105"/>
    </ligand>
</feature>
<comment type="similarity">
    <text evidence="5">Belongs to the queuine tRNA-ribosyltransferase family. QTRT2 subfamily.</text>
</comment>
<dbReference type="Proteomes" id="UP000288716">
    <property type="component" value="Unassembled WGS sequence"/>
</dbReference>
<sequence>MQNGASNQVYETPVCLQYTESGVIPHLCWELSSLINDENSPLIVSLSKTIIMKNAVQTFGKGFAKYANIPENRPFILTVNDSLQAIKSGQNDKLGVAVWTPGGRQKINSENFTELISIFKPKMFVSLCDSDTPIDATVKRVDRSVTRTLSYLDDCLSLKDNIVFAAVEGGFKKKQRMFSAEETAKRDVHAFVIDGFHMYGEETVEKFDTSDVKQLLKETLNLLPRDKPRVMFGAFNPKTVLELIHLGIDIFDSSYACFLTERGMALTFSDSFDISNLNFQTLNLLEKDYVEDFKPLSEKCECYTCKNNFTRAYINHLLNTKEMLAYVLLNLHNLHEYYEFFRNVRKQLSIS</sequence>
<dbReference type="PANTHER" id="PTHR46064">
    <property type="entry name" value="QUEUINE TRNA-RIBOSYLTRANSFERASE ACCESSORY SUBUNIT 2"/>
    <property type="match status" value="1"/>
</dbReference>
<dbReference type="GO" id="GO:0006400">
    <property type="term" value="P:tRNA modification"/>
    <property type="evidence" value="ECO:0007669"/>
    <property type="project" value="InterPro"/>
</dbReference>
<evidence type="ECO:0000313" key="8">
    <source>
        <dbReference type="Proteomes" id="UP000288716"/>
    </source>
</evidence>
<dbReference type="InterPro" id="IPR002616">
    <property type="entry name" value="tRNA_ribo_trans-like"/>
</dbReference>
<comment type="subunit">
    <text evidence="5">Heterodimer of a catalytic subunit and an accessory subunit.</text>
</comment>
<dbReference type="GO" id="GO:0008479">
    <property type="term" value="F:tRNA-guanosine(34) queuine transglycosylase activity"/>
    <property type="evidence" value="ECO:0007669"/>
    <property type="project" value="UniProtKB-UniRule"/>
</dbReference>
<feature type="domain" description="tRNA-guanine(15) transglycosylase-like" evidence="6">
    <location>
        <begin position="7"/>
        <end position="348"/>
    </location>
</feature>
<dbReference type="Pfam" id="PF01702">
    <property type="entry name" value="TGT"/>
    <property type="match status" value="1"/>
</dbReference>
<comment type="subcellular location">
    <subcellularLocation>
        <location evidence="5">Cytoplasm</location>
    </subcellularLocation>
</comment>
<comment type="caution">
    <text evidence="7">The sequence shown here is derived from an EMBL/GenBank/DDBJ whole genome shotgun (WGS) entry which is preliminary data.</text>
</comment>
<reference evidence="7 8" key="1">
    <citation type="journal article" date="2018" name="Gigascience">
        <title>Genomes of trombidid mites reveal novel predicted allergens and laterally-transferred genes associated with secondary metabolism.</title>
        <authorList>
            <person name="Dong X."/>
            <person name="Chaisiri K."/>
            <person name="Xia D."/>
            <person name="Armstrong S.D."/>
            <person name="Fang Y."/>
            <person name="Donnelly M.J."/>
            <person name="Kadowaki T."/>
            <person name="McGarry J.W."/>
            <person name="Darby A.C."/>
            <person name="Makepeace B.L."/>
        </authorList>
    </citation>
    <scope>NUCLEOTIDE SEQUENCE [LARGE SCALE GENOMIC DNA]</scope>
    <source>
        <strain evidence="7">UoL-UT</strain>
    </source>
</reference>
<keyword evidence="1 5" id="KW-0963">Cytoplasm</keyword>
<feature type="binding site" evidence="5">
    <location>
        <position position="300"/>
    </location>
    <ligand>
        <name>Zn(2+)</name>
        <dbReference type="ChEBI" id="CHEBI:29105"/>
    </ligand>
</feature>
<accession>A0A443S4C3</accession>
<organism evidence="7 8">
    <name type="scientific">Leptotrombidium deliense</name>
    <dbReference type="NCBI Taxonomy" id="299467"/>
    <lineage>
        <taxon>Eukaryota</taxon>
        <taxon>Metazoa</taxon>
        <taxon>Ecdysozoa</taxon>
        <taxon>Arthropoda</taxon>
        <taxon>Chelicerata</taxon>
        <taxon>Arachnida</taxon>
        <taxon>Acari</taxon>
        <taxon>Acariformes</taxon>
        <taxon>Trombidiformes</taxon>
        <taxon>Prostigmata</taxon>
        <taxon>Anystina</taxon>
        <taxon>Parasitengona</taxon>
        <taxon>Trombiculoidea</taxon>
        <taxon>Trombiculidae</taxon>
        <taxon>Leptotrombidium</taxon>
    </lineage>
</organism>
<feature type="binding site" evidence="5">
    <location>
        <position position="302"/>
    </location>
    <ligand>
        <name>Zn(2+)</name>
        <dbReference type="ChEBI" id="CHEBI:29105"/>
    </ligand>
</feature>
<dbReference type="NCBIfam" id="TIGR00449">
    <property type="entry name" value="tgt_general"/>
    <property type="match status" value="1"/>
</dbReference>
<comment type="cofactor">
    <cofactor evidence="5">
        <name>Zn(2+)</name>
        <dbReference type="ChEBI" id="CHEBI:29105"/>
    </cofactor>
    <text evidence="5">Binds 1 zinc ion per subunit.</text>
</comment>
<dbReference type="Gene3D" id="3.20.20.105">
    <property type="entry name" value="Queuine tRNA-ribosyltransferase-like"/>
    <property type="match status" value="1"/>
</dbReference>
<keyword evidence="8" id="KW-1185">Reference proteome</keyword>
<evidence type="ECO:0000256" key="3">
    <source>
        <dbReference type="ARBA" id="ARBA00022723"/>
    </source>
</evidence>
<dbReference type="InterPro" id="IPR028592">
    <property type="entry name" value="QTRTD1"/>
</dbReference>